<keyword evidence="1" id="KW-0732">Signal</keyword>
<organism evidence="2 3">
    <name type="scientific">Devosia equisanguinis</name>
    <dbReference type="NCBI Taxonomy" id="2490941"/>
    <lineage>
        <taxon>Bacteria</taxon>
        <taxon>Pseudomonadati</taxon>
        <taxon>Pseudomonadota</taxon>
        <taxon>Alphaproteobacteria</taxon>
        <taxon>Hyphomicrobiales</taxon>
        <taxon>Devosiaceae</taxon>
        <taxon>Devosia</taxon>
    </lineage>
</organism>
<feature type="chain" id="PRO_5018558878" description="DUF3617 family protein" evidence="1">
    <location>
        <begin position="21"/>
        <end position="138"/>
    </location>
</feature>
<protein>
    <recommendedName>
        <fullName evidence="4">DUF3617 family protein</fullName>
    </recommendedName>
</protein>
<reference evidence="2 3" key="1">
    <citation type="submission" date="2018-12" db="EMBL/GenBank/DDBJ databases">
        <authorList>
            <person name="Criscuolo A."/>
        </authorList>
    </citation>
    <scope>NUCLEOTIDE SEQUENCE [LARGE SCALE GENOMIC DNA]</scope>
    <source>
        <strain evidence="2">ACIP1116281</strain>
    </source>
</reference>
<gene>
    <name evidence="2" type="ORF">DEVEQU_02516</name>
</gene>
<sequence length="138" mass="14506">MINRKILVLTLTACVSSAQAENRLEPGLWRAQTSMNGQALSEPAETCISEEGAKTSNGTDDEVKQAIVDETTRNGCAASEITIDGARIIFTTSCQGISSVTDITYEGTHYSGTLTTKLPTGSTTLDVAGDWVGACNAE</sequence>
<dbReference type="Proteomes" id="UP000268844">
    <property type="component" value="Unassembled WGS sequence"/>
</dbReference>
<accession>A0A3S4GIF9</accession>
<dbReference type="EMBL" id="UZWD01000031">
    <property type="protein sequence ID" value="VDS05374.1"/>
    <property type="molecule type" value="Genomic_DNA"/>
</dbReference>
<feature type="signal peptide" evidence="1">
    <location>
        <begin position="1"/>
        <end position="20"/>
    </location>
</feature>
<name>A0A3S4GIF9_9HYPH</name>
<evidence type="ECO:0000256" key="1">
    <source>
        <dbReference type="SAM" id="SignalP"/>
    </source>
</evidence>
<evidence type="ECO:0000313" key="2">
    <source>
        <dbReference type="EMBL" id="VDS05374.1"/>
    </source>
</evidence>
<keyword evidence="3" id="KW-1185">Reference proteome</keyword>
<evidence type="ECO:0008006" key="4">
    <source>
        <dbReference type="Google" id="ProtNLM"/>
    </source>
</evidence>
<dbReference type="AlphaFoldDB" id="A0A3S4GIF9"/>
<dbReference type="Pfam" id="PF12276">
    <property type="entry name" value="DUF3617"/>
    <property type="match status" value="1"/>
</dbReference>
<evidence type="ECO:0000313" key="3">
    <source>
        <dbReference type="Proteomes" id="UP000268844"/>
    </source>
</evidence>
<proteinExistence type="predicted"/>
<dbReference type="RefSeq" id="WP_164550383.1">
    <property type="nucleotide sequence ID" value="NZ_JBHTMH010000001.1"/>
</dbReference>
<dbReference type="InterPro" id="IPR022061">
    <property type="entry name" value="DUF3617"/>
</dbReference>